<feature type="chain" id="PRO_5021843890" evidence="2">
    <location>
        <begin position="20"/>
        <end position="113"/>
    </location>
</feature>
<dbReference type="EMBL" id="CP041242">
    <property type="protein sequence ID" value="QDH71346.1"/>
    <property type="molecule type" value="Genomic_DNA"/>
</dbReference>
<name>A0A514BVE4_9GAMM</name>
<keyword evidence="2" id="KW-0732">Signal</keyword>
<dbReference type="Proteomes" id="UP000317199">
    <property type="component" value="Chromosome"/>
</dbReference>
<keyword evidence="5" id="KW-1185">Reference proteome</keyword>
<feature type="region of interest" description="Disordered" evidence="1">
    <location>
        <begin position="44"/>
        <end position="69"/>
    </location>
</feature>
<evidence type="ECO:0000256" key="1">
    <source>
        <dbReference type="SAM" id="MobiDB-lite"/>
    </source>
</evidence>
<gene>
    <name evidence="4" type="ORF">FKV23_15555</name>
</gene>
<evidence type="ECO:0000259" key="3">
    <source>
        <dbReference type="Pfam" id="PF13827"/>
    </source>
</evidence>
<sequence length="113" mass="12430">MKLPTILILGLLMVGSAHAQMNNNQYHQHQQRIQNRNHVAEQNRQGYMAQQRQMQQEQMQQQSPQPTGWWETTWGAIATSETGGALGTALGASNESEAKQIALSDCKAKGGGV</sequence>
<protein>
    <submittedName>
        <fullName evidence="4">DUF4189 domain-containing protein</fullName>
    </submittedName>
</protein>
<feature type="domain" description="DUF4189" evidence="3">
    <location>
        <begin position="74"/>
        <end position="111"/>
    </location>
</feature>
<dbReference type="InterPro" id="IPR025240">
    <property type="entry name" value="DUF4189"/>
</dbReference>
<evidence type="ECO:0000256" key="2">
    <source>
        <dbReference type="SAM" id="SignalP"/>
    </source>
</evidence>
<dbReference type="Pfam" id="PF13827">
    <property type="entry name" value="DUF4189"/>
    <property type="match status" value="1"/>
</dbReference>
<dbReference type="AlphaFoldDB" id="A0A514BVE4"/>
<dbReference type="KEGG" id="lyj:FKV23_15555"/>
<proteinExistence type="predicted"/>
<reference evidence="4 5" key="1">
    <citation type="submission" date="2019-06" db="EMBL/GenBank/DDBJ databases">
        <title>Lysobacter alkalisoli sp. nov. isolated from saline-alkali soil.</title>
        <authorList>
            <person name="Sun J.-Q."/>
            <person name="Xu L."/>
        </authorList>
    </citation>
    <scope>NUCLEOTIDE SEQUENCE [LARGE SCALE GENOMIC DNA]</scope>
    <source>
        <strain evidence="4 5">SJ-36</strain>
    </source>
</reference>
<evidence type="ECO:0000313" key="5">
    <source>
        <dbReference type="Proteomes" id="UP000317199"/>
    </source>
</evidence>
<feature type="compositionally biased region" description="Low complexity" evidence="1">
    <location>
        <begin position="45"/>
        <end position="65"/>
    </location>
</feature>
<evidence type="ECO:0000313" key="4">
    <source>
        <dbReference type="EMBL" id="QDH71346.1"/>
    </source>
</evidence>
<dbReference type="RefSeq" id="WP_141624678.1">
    <property type="nucleotide sequence ID" value="NZ_CP041242.1"/>
</dbReference>
<accession>A0A514BVE4</accession>
<organism evidence="4 5">
    <name type="scientific">Marilutibacter alkalisoli</name>
    <dbReference type="NCBI Taxonomy" id="2591633"/>
    <lineage>
        <taxon>Bacteria</taxon>
        <taxon>Pseudomonadati</taxon>
        <taxon>Pseudomonadota</taxon>
        <taxon>Gammaproteobacteria</taxon>
        <taxon>Lysobacterales</taxon>
        <taxon>Lysobacteraceae</taxon>
        <taxon>Marilutibacter</taxon>
    </lineage>
</organism>
<feature type="signal peptide" evidence="2">
    <location>
        <begin position="1"/>
        <end position="19"/>
    </location>
</feature>